<evidence type="ECO:0000259" key="3">
    <source>
        <dbReference type="SMART" id="SM00054"/>
    </source>
</evidence>
<organism evidence="4 5">
    <name type="scientific">Gimesia maris</name>
    <dbReference type="NCBI Taxonomy" id="122"/>
    <lineage>
        <taxon>Bacteria</taxon>
        <taxon>Pseudomonadati</taxon>
        <taxon>Planctomycetota</taxon>
        <taxon>Planctomycetia</taxon>
        <taxon>Planctomycetales</taxon>
        <taxon>Planctomycetaceae</taxon>
        <taxon>Gimesia</taxon>
    </lineage>
</organism>
<feature type="compositionally biased region" description="Low complexity" evidence="1">
    <location>
        <begin position="3546"/>
        <end position="3557"/>
    </location>
</feature>
<sequence length="5594" mass="604336">MLLIDWLNSLCHSRMSFRRKSRKKHSRFPTSGKSSPRLAGAIDLLEPRTMLTVAPVSDEIASAYDLDLVAEESTQFHAEIGDEATMDLDVDIYQVQLLDGQELIVDVDALLLDDGINSLSSLDSLIRIFSSDGTELASNDNGIDPDTALSGNDAILSFIAPAHGTYFIGISGAANLSYDPEISYSGSMAEVGEYYLQVSVGTAPAAPALKVENIQSASTGTITGYVANDSGVYMPSVDFDFDGDGTVDDTAYPDGQNFFSQAIDPGLIGDGLTVYVRASDYDFMTSSSLQSPWYAVHVTYEAPVNEAPVISNLTLVNDTDTPGDLITTDARVSGVLIDDVSNYEYTIEFDFNNDGYADDSQLAGNGSSFTIDAGSYLTPGEVTVNVRGLEWDEYLQTTIAGDWYSISFTYETDTASSPQITSLQLTNDTDIPGDHITTDSALHGQVTYVGDLAAVILEVDLNGDQITDEFAYIDSMTGDFSYTPGALSPGSHTVYIRAFDEMTLVAGEWSSISFTLEDEMMGGGTPEITSLQLFNDTDMPGDNITTDPTLSGQVTYMGDLYSVMLEVDLNGDQIMDDYAYIDGMTGQFSYTPGSLSPGSHTISIRAFDEMAMVSGQWSSISFTLEDEMMGGGAPEITSLQLFNDTDMPGDNITTDPALSGQVSYMGDLYSVMLEVDLNGDQIMDEYAYIDGMTGQFSYTPGSLSPGSYTISIRAFDEMAMVSGQWSSISFTLEDEMMGGGAPEITSLQLFNDTDMPGDNITTDPALSGQVSYMGDLYSVMLEVDLNGDQVMDDYAYIDGMTGEFTYTPESLTPGTYTISIRAFDEMAMVTGQWSSISFTLEDEMMGGGEPEITSLQLSNDTDMPGDNITTDPALSGQVLYMGDLYSVMLEVDLNGDQIMDEYAYIDGMTGQFSYTPGSLSPGSHTISIRAFDEMTMVSGQWSSISFTLEDEMMGGGAPEITSLQLFNDTDMPGDGFTTDPTIMGYVSYPAGIEYVSVDIDINGDGTIETSVTPDFEGYFSFDPSAYVSLGPVLISVRAVDQMMGISGQWSNLSFDLEEGSGGETGTSPEITSLSLWNDTDVPGDGYTTDPTLTGQITYLGDMIEVAVEIDVDGDGFVDATAWPDMGGYFTYNPLSLITLGSNTIYVRAQDTMTMNYGEWSSISFTLEEEMSGMTPEITSMQLSNDTDMPGDNITTDPALSGQVTYMGDLYSVMLEIDLNGDQVMDDYAYIDGMTGEFTYTPESLSPGYYTISIRAYDEMSMNYGEWSSISFTLEEEMSGMTPEITSLQLSNDTDMPGDNITTDPALSGQVSYMGDLYSVMLEIDLNGDQVMDDYAYIDGMTGEFTYTPESLSPGYYTISIRAYDEMSMNYGEWTSLSFELQNEPTLVPIAGTDAFLIEQESPTQSLAVLGNDTDPFGMGLSITAVSSPASGTVSIQAGTPDTLLYTPAIGFTGTETFTYTITDGNGETSTASVTVTVHEHDDTVATARATALVLDNVVTYAGTISDGPETDLDVDLFAISLNVGEMILADLDAAYLDGGTVLSNLNGLLRLFDANGNELALNDDASDPDTGVASTDALLRFTAPVAGMYYLGISAASNDGYDATTAGSGTSASGGRYQLQLTLGQNHYPVATDDSYTLEENSTISIDLLANDLDSDNHTVTLVGVTQPTNGTVVWSIDGQTSELTVEYTPDADFTGTDSFTYTITDIYGAESTATVTLTVEPPAPNEPPQITDLDLVLDTGALGDLITSYGHLSGTVSDTDQSSATYEIQVDFDNDGVEDFSVSASEFFELDLTEYLDDGEVTLQVRAGEWDTQTEADLYGEWSSFTFTYDAPLSAGTPFVSGFSLVNDTDTPGDLITSDATVGGLIVDDGTNSDYLLQFDLDNDGFADYTEQWGATPAFSLDLWDQLESGDHTIQVRAIGLSSEGYGYIYGVWSALTFTYEAPLVLDATIDSLELVTDSGTDSDQITINPAFQGEVSAGIDYSNLTVELDFQNDGIVDSTTSVDSNGAFTVDPSAEISIGENTIAVRLVDQTTGAIGDWSTLSFEWIVLTGFQLSDESISLSQDTLASLTVLENADYRDHAVITITASPANGTIVKKTNADLTRTFTYTPAENFTGTDSFTYSVSDAAGNVSTTTVTFTVFANAAPLAENDTIETYETDPIAVNVLENDSDPDGQTFSIKSVDTPLFGTIEVNPEGSDPGTIVYTANEHFMGIETVKYTLEDEFGRTTTGILKIHVNKRPEPELIGLGLVEDLGLLNRQTENATLTGEVISTRENEFIKIEFDYNGDYLADQTTSLYTPHDNYFRYDVGLDLPHGNISLLVRAVEIDSNGDIINSGDWNYFTFEYVETIAIVETPEEIDPDADLVTDFAAEIVTTELVRLTGVAANTNGGDSPLIEFDLNQDMVADTNTTLTAGSFSQDYTTEIGYGEITLLARTKDWDEISQEYIYSDWTSLTITRDAPANDPPIVSQLNLQEDTDVDGDGITANSTISGTITNSDGSVNNLIVEYDLDSDLSSDGFIYTDSSGSGEFTISFLPEIIQEGENTISVRAREWDDNIKHYVYSEWATISFTFEPVEEVPLGLSELQLVNDTDTPDDLITTDPRISAIVSGDLTGLTDQTVLFDVDFDGIADGGIDTIDPITGEVIIDLSEYVSSSGQYTVYLKVWGWDVDNLTADSSPWTGFTFTYEAPDLGLPEISDLQLLNDTNLPDDQITSDPTLTGMVSFDVSLLENVIIEYDLDGDGNVDGSVLPSEDESGSFKLDLALYELQAGSHTVSVRAGIWNLSIVGFEYGDWSNCSFSYEPAIETNALPEIVALSLFNDTGTPDDLITSDAVLIGTVTDSDSDLSSIPLEFDINGDGVAEGTTYANITGDGGFLIEVAPYLDGESTYTVQVRAAQWNETTGEYEFGQWSSITFTYETELFEDLEGSEPPLGETEGPFDPEDLEHITFFTDPLAPPISGETESMGDAAVYHSEYGKTGDLVVDSSFLSTIGTVDTNESTPFTDTVTTTDSEGNITEVVTTVLTTLIVSGVETADGEWYRRELFNNSYNIITTYTALDGSGYELEQFGDYTYTIESYGYNGNATYRVSETRSDEYVNEQWTAADPVTIYTTTGIQEFETASSGYQKANEDGLLKSGSTFIATQLPVGSLFDSVDLSAPEVAEVNYLTAALGSLTSSSYTASGTTGDGVTNNPGWSLENSQSTETDTEGESNTTTNFEYSNTVFTPIDVLIDSYTTTTNSTTTTTIDHYSSLTGSKIVTYQTFGSRTEYDDGSVSSSLTQSVTTDIDDTYILDYTKSVNVDDYSVPGESVISTSVVNNSINRTRHYLDNVTTITDTDTSGNVTFSGTVWGTNETSYLASYSIDAHANGSRTEGSTTLSFETITMANSSEDGLITVNMNGSFGIGYSNLVSAKSITDFTTGENFSMNSASSSRVTPEINADSYSMNSENNEYSATTLLTESNSGGVISVNGTVQTQGIGGGINMYDHKVTTNVVTPDSNSYSHSYDYRTGTFSTTTDGDATITDGVIDMTVTNSYRVPIGEGKFGNGGNSHHNSSTTDTSNPEKVISTTSNGVSDNNTSGTFNIDNYISVHTVGETSTTTGHTSYDEAGKSKWFSQSDSSVTVVDTTAGGTTSYYSKETGNNDKGDGQFSSSINSNIDNDSTSVTTHYESSGNGNAGSSVTISVGKLTGSLQNSDGSDFQGTIDQSTVDGIIDNNGAVSGTGFDGGSGVSNFSISTSVETVKSGTFYKYDNGSDDIDGTGTFYDDNSADTTTITTVNASAYSQTTVSPQTGLYKESSRNQKNSSETFELERSSSNVDGSFYADGSSATTTVTRYDVDGKYETTDDTGTDQLVTMNNVNGLSGDRSSISSSNVVSVGFYDDHVNGTEDRYTDGSSLSSTISQGGSVVTITTNSSDYSEVNTVDTSQENLTLTENSYQYSDVTDNVKTINSDYYRTQGIIGNTSWNFDHFTSNGQTSFDNDSTKEARIDENNYEKRINQSNGTGTISEGGHSRSDSFSNGTSSSSSYYHSDPRSNSSSIEIKDRYSAGAETSNELTSSGNSHVHDEYRTQNVSSGSHQSVDSRTPVNGSKSVTVIANSWSSGEDSWNNFEKSFGEKTGSTTSPQDPNASITLDSVFEEHYFENKGGGTFSKSSNSQTTTTTSSGGETSSGTSSNSSSSSFETTITKEDYTEENTTALTTRESIPTKIISEKNNYNYSQVVQNMTTYTTSSTDLAGNTTTVSGTTAQDPNSSENIEIDVGGNVSIVLSGPVAKIKGNSNWSSLDRMRVEVDNGSSFSIDTTEVDGESSFQAFINTAVTTSANGGTQKEGTAFSKSDRDETKTVTTESQTTKLKGQWSTSNTTFLDVVEKRKSVDRERIITSGYAKLDYDTNSEEVWSGTKTVDKTDYHYKWKRIIQKTPPENSFLNERVYWADENANGVEEFHTKSVSNFTEEMSEKETKTKTSLTLNSEGEYESPVQQLYSDDSSTTVSIENGYNKSGVDTDHNWVEWDIRADSIKHTVYNTTREIIGSESKYKKTMHQNGEHEFEETLTVASDKTTTDENISHEWEPSKKSQNSVSKTVVLSTRKNIRTTTGVLNTEGIVVVTSTLRTENESSTIKDLLISTKTQEYSVENDIEMNQNGIMVSGKQILTNSGNSKYHKKSKSSSIQKQRWNSETQTVTGEQITSMEAKIESSYDFTEDETLEVGELDFYHYRTENGNTKNSYESKATQSFTIGPGSSVETGSITGSATVSIDMTFHEDGYSSGSYFYIGMDPDDPENPTGVMVPISAYSSGSQTVKVSLSDSYDPATENLSFVHVPTVAVEEFTYDSDYEFAHLIPFYYEFTFVIAYFDGYFDGIDHVDWIQDQGLTPIALNGFGTYMTFEEVDDLNPSFTSGLMDLLAENWFAILNPEMASILDLFGYNANDIIVQVGVEFENGALFDRARGGIDGFLDKINPLDQFWSIPDLGVGFGNEEAYESGYDAGAVVGIGTSIALSVFGPGLVQCGSLAQRALQGYELANFAGSMGAAAETIANGDTSAGGLMNIAGAVLSIIGLKRAMGGCFVGDTLVVVPEELQFEPELAGLLPDASSKTEWDLSTVIMASIAIPVGLIGFGMIERQKKKQQPFAHLDRIFVEDDFKELWHPRQKAPKNSTSPYFRVARDLHPETGATSIAPGGKFNPRKRSFRKREAMHNSPPETSGSQHPANAAPRPHSRLWGGVSMMGLLCLLGTFLISGSLFWLAAPETEQQALIAPSTTVPLTHKKIQDIQPGQWVKAENPAEEDDLEFGRHVDPTTWKLLTCIAPKLDGTKARVQLLRPDLWLSLHHAAVGETIYISVPECGIDGNAQVLEIANCPPIAVNPGPGFQIVTGTFQHEAAQTLDISVEDELKPIGTTPNHPIWSVDREAFVRADSLSVGEQLQTLNGIARITSITARGPPETVFNLEVQVKHTYFVTDSGVLVHNGGTCHISPNTGRPVNLNGRIRQIKPANGQTRFTPLRDNGNPVAAGMDHVKARHFPGSNNSQSKFTVSVDKLKEVLQSKIVRQAPLKQIGTGRQAMWSRDVDVKQIMGRTRAADGANPTSWIRIFVDEAGNLISTFPIPGT</sequence>
<dbReference type="SMART" id="SM00054">
    <property type="entry name" value="EFh"/>
    <property type="match status" value="6"/>
</dbReference>
<dbReference type="InterPro" id="IPR007280">
    <property type="entry name" value="Peptidase_C_arc/bac"/>
</dbReference>
<feature type="compositionally biased region" description="Low complexity" evidence="1">
    <location>
        <begin position="4144"/>
        <end position="4178"/>
    </location>
</feature>
<feature type="compositionally biased region" description="Polar residues" evidence="1">
    <location>
        <begin position="5188"/>
        <end position="5197"/>
    </location>
</feature>
<feature type="domain" description="EF-hand" evidence="3">
    <location>
        <begin position="775"/>
        <end position="803"/>
    </location>
</feature>
<proteinExistence type="predicted"/>
<dbReference type="NCBIfam" id="NF012211">
    <property type="entry name" value="tand_rpt_95"/>
    <property type="match status" value="4"/>
</dbReference>
<dbReference type="InterPro" id="IPR002048">
    <property type="entry name" value="EF_hand_dom"/>
</dbReference>
<dbReference type="Pfam" id="PF04151">
    <property type="entry name" value="PPC"/>
    <property type="match status" value="1"/>
</dbReference>
<dbReference type="CDD" id="cd00081">
    <property type="entry name" value="Hint"/>
    <property type="match status" value="1"/>
</dbReference>
<gene>
    <name evidence="4" type="ORF">GmarT_32040</name>
</gene>
<dbReference type="InterPro" id="IPR036844">
    <property type="entry name" value="Hint_dom_sf"/>
</dbReference>
<feature type="compositionally biased region" description="Polar residues" evidence="1">
    <location>
        <begin position="3185"/>
        <end position="3214"/>
    </location>
</feature>
<evidence type="ECO:0000256" key="1">
    <source>
        <dbReference type="SAM" id="MobiDB-lite"/>
    </source>
</evidence>
<evidence type="ECO:0000313" key="5">
    <source>
        <dbReference type="Proteomes" id="UP000322887"/>
    </source>
</evidence>
<feature type="region of interest" description="Disordered" evidence="1">
    <location>
        <begin position="3969"/>
        <end position="4034"/>
    </location>
</feature>
<dbReference type="EMBL" id="CP042910">
    <property type="protein sequence ID" value="QEG17324.1"/>
    <property type="molecule type" value="Genomic_DNA"/>
</dbReference>
<feature type="domain" description="EF-hand" evidence="3">
    <location>
        <begin position="883"/>
        <end position="911"/>
    </location>
</feature>
<keyword evidence="2" id="KW-1133">Transmembrane helix</keyword>
<feature type="domain" description="EF-hand" evidence="3">
    <location>
        <begin position="559"/>
        <end position="587"/>
    </location>
</feature>
<feature type="compositionally biased region" description="Polar residues" evidence="1">
    <location>
        <begin position="3796"/>
        <end position="3814"/>
    </location>
</feature>
<protein>
    <recommendedName>
        <fullName evidence="3">EF-hand domain-containing protein</fullName>
    </recommendedName>
</protein>
<feature type="region of interest" description="Disordered" evidence="1">
    <location>
        <begin position="4317"/>
        <end position="4341"/>
    </location>
</feature>
<evidence type="ECO:0000256" key="2">
    <source>
        <dbReference type="SAM" id="Phobius"/>
    </source>
</evidence>
<dbReference type="Pfam" id="PF17963">
    <property type="entry name" value="Big_9"/>
    <property type="match status" value="4"/>
</dbReference>
<feature type="region of interest" description="Disordered" evidence="1">
    <location>
        <begin position="3539"/>
        <end position="3570"/>
    </location>
</feature>
<dbReference type="Gene3D" id="2.60.40.2810">
    <property type="match status" value="1"/>
</dbReference>
<reference evidence="4 5" key="1">
    <citation type="submission" date="2019-08" db="EMBL/GenBank/DDBJ databases">
        <title>Deep-cultivation of Planctomycetes and their phenomic and genomic characterization uncovers novel biology.</title>
        <authorList>
            <person name="Wiegand S."/>
            <person name="Jogler M."/>
            <person name="Boedeker C."/>
            <person name="Pinto D."/>
            <person name="Vollmers J."/>
            <person name="Rivas-Marin E."/>
            <person name="Kohn T."/>
            <person name="Peeters S.H."/>
            <person name="Heuer A."/>
            <person name="Rast P."/>
            <person name="Oberbeckmann S."/>
            <person name="Bunk B."/>
            <person name="Jeske O."/>
            <person name="Meyerdierks A."/>
            <person name="Storesund J.E."/>
            <person name="Kallscheuer N."/>
            <person name="Luecker S."/>
            <person name="Lage O.M."/>
            <person name="Pohl T."/>
            <person name="Merkel B.J."/>
            <person name="Hornburger P."/>
            <person name="Mueller R.-W."/>
            <person name="Bruemmer F."/>
            <person name="Labrenz M."/>
            <person name="Spormann A.M."/>
            <person name="Op den Camp H."/>
            <person name="Overmann J."/>
            <person name="Amann R."/>
            <person name="Jetten M.S.M."/>
            <person name="Mascher T."/>
            <person name="Medema M.H."/>
            <person name="Devos D.P."/>
            <person name="Kaster A.-K."/>
            <person name="Ovreas L."/>
            <person name="Rohde M."/>
            <person name="Galperin M.Y."/>
            <person name="Jogler C."/>
        </authorList>
    </citation>
    <scope>NUCLEOTIDE SEQUENCE [LARGE SCALE GENOMIC DNA]</scope>
    <source>
        <strain evidence="4 5">DSM 8797</strain>
    </source>
</reference>
<dbReference type="Gene3D" id="2.60.40.3440">
    <property type="match status" value="3"/>
</dbReference>
<dbReference type="Proteomes" id="UP000322887">
    <property type="component" value="Chromosome"/>
</dbReference>
<accession>A0ABX5YNK3</accession>
<dbReference type="Gene3D" id="2.170.16.10">
    <property type="entry name" value="Hedgehog/Intein (Hint) domain"/>
    <property type="match status" value="1"/>
</dbReference>
<feature type="region of interest" description="Disordered" evidence="1">
    <location>
        <begin position="4104"/>
        <end position="4124"/>
    </location>
</feature>
<name>A0ABX5YNK3_9PLAN</name>
<feature type="domain" description="EF-hand" evidence="3">
    <location>
        <begin position="1208"/>
        <end position="1236"/>
    </location>
</feature>
<feature type="domain" description="EF-hand" evidence="3">
    <location>
        <begin position="667"/>
        <end position="695"/>
    </location>
</feature>
<feature type="compositionally biased region" description="Polar residues" evidence="1">
    <location>
        <begin position="4112"/>
        <end position="4124"/>
    </location>
</feature>
<feature type="region of interest" description="Disordered" evidence="1">
    <location>
        <begin position="3634"/>
        <end position="3654"/>
    </location>
</feature>
<keyword evidence="2" id="KW-0472">Membrane</keyword>
<evidence type="ECO:0000313" key="4">
    <source>
        <dbReference type="EMBL" id="QEG17324.1"/>
    </source>
</evidence>
<feature type="compositionally biased region" description="Low complexity" evidence="1">
    <location>
        <begin position="4010"/>
        <end position="4033"/>
    </location>
</feature>
<dbReference type="Pfam" id="PF07591">
    <property type="entry name" value="PT-HINT"/>
    <property type="match status" value="1"/>
</dbReference>
<dbReference type="SUPFAM" id="SSF51294">
    <property type="entry name" value="Hedgehog/intein (Hint) domain"/>
    <property type="match status" value="1"/>
</dbReference>
<feature type="region of interest" description="Disordered" evidence="1">
    <location>
        <begin position="4138"/>
        <end position="4192"/>
    </location>
</feature>
<feature type="transmembrane region" description="Helical" evidence="2">
    <location>
        <begin position="5212"/>
        <end position="5234"/>
    </location>
</feature>
<feature type="compositionally biased region" description="Basic and acidic residues" evidence="1">
    <location>
        <begin position="3976"/>
        <end position="3992"/>
    </location>
</feature>
<feature type="transmembrane region" description="Helical" evidence="2">
    <location>
        <begin position="5089"/>
        <end position="5109"/>
    </location>
</feature>
<keyword evidence="2" id="KW-0812">Transmembrane</keyword>
<feature type="region of interest" description="Disordered" evidence="1">
    <location>
        <begin position="4064"/>
        <end position="4084"/>
    </location>
</feature>
<feature type="region of interest" description="Disordered" evidence="1">
    <location>
        <begin position="5181"/>
        <end position="5204"/>
    </location>
</feature>
<keyword evidence="5" id="KW-1185">Reference proteome</keyword>
<feature type="domain" description="EF-hand" evidence="3">
    <location>
        <begin position="1315"/>
        <end position="1343"/>
    </location>
</feature>
<feature type="region of interest" description="Disordered" evidence="1">
    <location>
        <begin position="3783"/>
        <end position="3817"/>
    </location>
</feature>
<feature type="region of interest" description="Disordered" evidence="1">
    <location>
        <begin position="3177"/>
        <end position="3214"/>
    </location>
</feature>